<evidence type="ECO:0000259" key="7">
    <source>
        <dbReference type="PROSITE" id="PS50215"/>
    </source>
</evidence>
<keyword evidence="5" id="KW-0479">Metal-binding</keyword>
<dbReference type="InterPro" id="IPR001590">
    <property type="entry name" value="Peptidase_M12B"/>
</dbReference>
<comment type="caution">
    <text evidence="5">Lacks conserved residue(s) required for the propagation of feature annotation.</text>
</comment>
<feature type="binding site" evidence="5">
    <location>
        <position position="360"/>
    </location>
    <ligand>
        <name>Zn(2+)</name>
        <dbReference type="ChEBI" id="CHEBI:29105"/>
        <note>catalytic</note>
    </ligand>
</feature>
<evidence type="ECO:0000256" key="3">
    <source>
        <dbReference type="ARBA" id="ARBA00022833"/>
    </source>
</evidence>
<feature type="signal peptide" evidence="6">
    <location>
        <begin position="1"/>
        <end position="16"/>
    </location>
</feature>
<dbReference type="PANTHER" id="PTHR11905:SF159">
    <property type="entry name" value="ADAM METALLOPROTEASE"/>
    <property type="match status" value="1"/>
</dbReference>
<dbReference type="Gene3D" id="3.40.390.10">
    <property type="entry name" value="Collagenase (Catalytic Domain)"/>
    <property type="match status" value="1"/>
</dbReference>
<name>A0A6B0VBY4_IXORI</name>
<keyword evidence="1 8" id="KW-0645">Protease</keyword>
<evidence type="ECO:0000256" key="2">
    <source>
        <dbReference type="ARBA" id="ARBA00022801"/>
    </source>
</evidence>
<feature type="binding site" evidence="5">
    <location>
        <position position="350"/>
    </location>
    <ligand>
        <name>Zn(2+)</name>
        <dbReference type="ChEBI" id="CHEBI:29105"/>
        <note>catalytic</note>
    </ligand>
</feature>
<feature type="chain" id="PRO_5025468267" evidence="6">
    <location>
        <begin position="17"/>
        <end position="503"/>
    </location>
</feature>
<dbReference type="InterPro" id="IPR024079">
    <property type="entry name" value="MetalloPept_cat_dom_sf"/>
</dbReference>
<dbReference type="GO" id="GO:0004222">
    <property type="term" value="F:metalloendopeptidase activity"/>
    <property type="evidence" value="ECO:0007669"/>
    <property type="project" value="InterPro"/>
</dbReference>
<accession>A0A6B0VBY4</accession>
<dbReference type="GO" id="GO:0046872">
    <property type="term" value="F:metal ion binding"/>
    <property type="evidence" value="ECO:0007669"/>
    <property type="project" value="UniProtKB-KW"/>
</dbReference>
<evidence type="ECO:0000256" key="4">
    <source>
        <dbReference type="ARBA" id="ARBA00023049"/>
    </source>
</evidence>
<feature type="domain" description="Peptidase M12B" evidence="7">
    <location>
        <begin position="201"/>
        <end position="418"/>
    </location>
</feature>
<sequence length="503" mass="56712">MYLTTLIIVSIAPAHADVVYPVLIESRSDNSQGAVQVTEDYIVNLEESSVLGENLFFTDTLNGEATHELIETTSLRNSVYENSEQAASFTITKTPTGIEMEGYLNFTHGIKPLRINDRSGRIPHKIFPLPKLEGETDLDPEHQPTRDFTVTINNSRREQQLYFSRQQARVYSRPNILPVPVYEHLNESPQPRADAELPDVWRPKMYIMIDSSINKYLRGIKRLQVLYIVRLMNIVNAIYKKVTKPLINLQLVGIYRFQTKEDEPFIVEEDGFIEGHETLAAFGKFTNNTSFAKPADFYILLVGRRLRSNGTNSSSIRGLAYPTAVCLSGLNVGIAVEVPLLYATFATIAHEIGHLLGSTHDGMAPIFDGHPGAQTCNSSAGYIMGSRKAPPFRFSNCSEQEMQFTLRLRWKNCQKTESDYNFFNVTKEVAGSNITPEMYCQRINPALYVSAKRDICFINCTNKENKVKRYPAPFGYPCGNGKRCWYGNCEDITNETESDSCVG</sequence>
<organism evidence="8">
    <name type="scientific">Ixodes ricinus</name>
    <name type="common">Common tick</name>
    <name type="synonym">Acarus ricinus</name>
    <dbReference type="NCBI Taxonomy" id="34613"/>
    <lineage>
        <taxon>Eukaryota</taxon>
        <taxon>Metazoa</taxon>
        <taxon>Ecdysozoa</taxon>
        <taxon>Arthropoda</taxon>
        <taxon>Chelicerata</taxon>
        <taxon>Arachnida</taxon>
        <taxon>Acari</taxon>
        <taxon>Parasitiformes</taxon>
        <taxon>Ixodida</taxon>
        <taxon>Ixodoidea</taxon>
        <taxon>Ixodidae</taxon>
        <taxon>Ixodinae</taxon>
        <taxon>Ixodes</taxon>
    </lineage>
</organism>
<keyword evidence="4 8" id="KW-0482">Metalloprotease</keyword>
<dbReference type="PANTHER" id="PTHR11905">
    <property type="entry name" value="ADAM A DISINTEGRIN AND METALLOPROTEASE DOMAIN"/>
    <property type="match status" value="1"/>
</dbReference>
<dbReference type="GO" id="GO:0006509">
    <property type="term" value="P:membrane protein ectodomain proteolysis"/>
    <property type="evidence" value="ECO:0007669"/>
    <property type="project" value="TreeGrafter"/>
</dbReference>
<dbReference type="SUPFAM" id="SSF55486">
    <property type="entry name" value="Metalloproteases ('zincins'), catalytic domain"/>
    <property type="match status" value="1"/>
</dbReference>
<dbReference type="PROSITE" id="PS50215">
    <property type="entry name" value="ADAM_MEPRO"/>
    <property type="match status" value="1"/>
</dbReference>
<dbReference type="EMBL" id="GIFC01017720">
    <property type="protein sequence ID" value="MXU99803.1"/>
    <property type="molecule type" value="Transcribed_RNA"/>
</dbReference>
<feature type="active site" evidence="5">
    <location>
        <position position="351"/>
    </location>
</feature>
<dbReference type="Pfam" id="PF01421">
    <property type="entry name" value="Reprolysin"/>
    <property type="match status" value="1"/>
</dbReference>
<evidence type="ECO:0000256" key="6">
    <source>
        <dbReference type="SAM" id="SignalP"/>
    </source>
</evidence>
<protein>
    <submittedName>
        <fullName evidence="8">Putative secreted metalloprotease</fullName>
    </submittedName>
</protein>
<evidence type="ECO:0000313" key="8">
    <source>
        <dbReference type="EMBL" id="MXU99803.1"/>
    </source>
</evidence>
<keyword evidence="3 5" id="KW-0862">Zinc</keyword>
<evidence type="ECO:0000256" key="5">
    <source>
        <dbReference type="PROSITE-ProRule" id="PRU00276"/>
    </source>
</evidence>
<dbReference type="AlphaFoldDB" id="A0A6B0VBY4"/>
<feature type="binding site" evidence="5">
    <location>
        <position position="354"/>
    </location>
    <ligand>
        <name>Zn(2+)</name>
        <dbReference type="ChEBI" id="CHEBI:29105"/>
        <note>catalytic</note>
    </ligand>
</feature>
<keyword evidence="2" id="KW-0378">Hydrolase</keyword>
<proteinExistence type="predicted"/>
<reference evidence="8" key="1">
    <citation type="submission" date="2019-12" db="EMBL/GenBank/DDBJ databases">
        <title>An insight into the sialome of adult female Ixodes ricinus ticks feeding for 6 days.</title>
        <authorList>
            <person name="Perner J."/>
            <person name="Ribeiro J.M.C."/>
        </authorList>
    </citation>
    <scope>NUCLEOTIDE SEQUENCE</scope>
    <source>
        <strain evidence="8">Semi-engorged</strain>
        <tissue evidence="8">Salivary glands</tissue>
    </source>
</reference>
<evidence type="ECO:0000256" key="1">
    <source>
        <dbReference type="ARBA" id="ARBA00022670"/>
    </source>
</evidence>
<keyword evidence="6" id="KW-0732">Signal</keyword>